<keyword evidence="1" id="KW-1133">Transmembrane helix</keyword>
<accession>A0ABP0UY19</accession>
<dbReference type="Pfam" id="PF13850">
    <property type="entry name" value="ERGIC_N"/>
    <property type="match status" value="1"/>
</dbReference>
<feature type="transmembrane region" description="Helical" evidence="1">
    <location>
        <begin position="138"/>
        <end position="159"/>
    </location>
</feature>
<protein>
    <recommendedName>
        <fullName evidence="2">Endoplasmic reticulum vesicle transporter N-terminal domain-containing protein</fullName>
    </recommendedName>
</protein>
<evidence type="ECO:0000313" key="4">
    <source>
        <dbReference type="Proteomes" id="UP001497512"/>
    </source>
</evidence>
<evidence type="ECO:0000256" key="1">
    <source>
        <dbReference type="SAM" id="Phobius"/>
    </source>
</evidence>
<evidence type="ECO:0000259" key="2">
    <source>
        <dbReference type="Pfam" id="PF13850"/>
    </source>
</evidence>
<proteinExistence type="predicted"/>
<gene>
    <name evidence="3" type="ORF">CSSPTR1EN2_LOCUS21396</name>
</gene>
<dbReference type="EMBL" id="OZ019900">
    <property type="protein sequence ID" value="CAK9233258.1"/>
    <property type="molecule type" value="Genomic_DNA"/>
</dbReference>
<name>A0ABP0UY19_9BRYO</name>
<evidence type="ECO:0000313" key="3">
    <source>
        <dbReference type="EMBL" id="CAK9233258.1"/>
    </source>
</evidence>
<keyword evidence="1" id="KW-0812">Transmembrane</keyword>
<sequence>MTYSLSQGDDGAHVCMNAEDFEVCFRAGREVGSQVGNDGKSHYLSIPFCSIVICDLPFFGFLQQVQRSVLITLLNCNRLENRRVLMKDFKCKRRGREDENCGVEGGFLFFRMSIMQAFNRLQQLDQYPKINEDFYSWTHPGGVITIVSSILMVLLFSAVKT</sequence>
<keyword evidence="4" id="KW-1185">Reference proteome</keyword>
<dbReference type="InterPro" id="IPR039542">
    <property type="entry name" value="Erv_N"/>
</dbReference>
<reference evidence="3" key="1">
    <citation type="submission" date="2024-02" db="EMBL/GenBank/DDBJ databases">
        <authorList>
            <consortium name="ELIXIR-Norway"/>
            <consortium name="Elixir Norway"/>
        </authorList>
    </citation>
    <scope>NUCLEOTIDE SEQUENCE</scope>
</reference>
<keyword evidence="1" id="KW-0472">Membrane</keyword>
<feature type="domain" description="Endoplasmic reticulum vesicle transporter N-terminal" evidence="2">
    <location>
        <begin position="121"/>
        <end position="157"/>
    </location>
</feature>
<organism evidence="3 4">
    <name type="scientific">Sphagnum troendelagicum</name>
    <dbReference type="NCBI Taxonomy" id="128251"/>
    <lineage>
        <taxon>Eukaryota</taxon>
        <taxon>Viridiplantae</taxon>
        <taxon>Streptophyta</taxon>
        <taxon>Embryophyta</taxon>
        <taxon>Bryophyta</taxon>
        <taxon>Sphagnophytina</taxon>
        <taxon>Sphagnopsida</taxon>
        <taxon>Sphagnales</taxon>
        <taxon>Sphagnaceae</taxon>
        <taxon>Sphagnum</taxon>
    </lineage>
</organism>
<dbReference type="Proteomes" id="UP001497512">
    <property type="component" value="Chromosome 8"/>
</dbReference>